<organism evidence="1 2">
    <name type="scientific">Streptomyces thermocoprophilus</name>
    <dbReference type="NCBI Taxonomy" id="78356"/>
    <lineage>
        <taxon>Bacteria</taxon>
        <taxon>Bacillati</taxon>
        <taxon>Actinomycetota</taxon>
        <taxon>Actinomycetes</taxon>
        <taxon>Kitasatosporales</taxon>
        <taxon>Streptomycetaceae</taxon>
        <taxon>Streptomyces</taxon>
    </lineage>
</organism>
<evidence type="ECO:0000313" key="1">
    <source>
        <dbReference type="EMBL" id="MFB9738396.1"/>
    </source>
</evidence>
<sequence length="65" mass="7234">MTQPRRLPWDGTDITAFCQPGGFIARLADGVEEEIIQTAKDDVERVESLLKDAEFTKAELILTLA</sequence>
<proteinExistence type="predicted"/>
<evidence type="ECO:0000313" key="2">
    <source>
        <dbReference type="Proteomes" id="UP001589703"/>
    </source>
</evidence>
<dbReference type="EMBL" id="JBHMAR010000048">
    <property type="protein sequence ID" value="MFB9738396.1"/>
    <property type="molecule type" value="Genomic_DNA"/>
</dbReference>
<gene>
    <name evidence="1" type="ORF">ACFFRO_25285</name>
</gene>
<name>A0ABV5VKP0_9ACTN</name>
<accession>A0ABV5VKP0</accession>
<keyword evidence="2" id="KW-1185">Reference proteome</keyword>
<comment type="caution">
    <text evidence="1">The sequence shown here is derived from an EMBL/GenBank/DDBJ whole genome shotgun (WGS) entry which is preliminary data.</text>
</comment>
<dbReference type="RefSeq" id="WP_385859915.1">
    <property type="nucleotide sequence ID" value="NZ_JBHMAR010000048.1"/>
</dbReference>
<protein>
    <submittedName>
        <fullName evidence="1">Uncharacterized protein</fullName>
    </submittedName>
</protein>
<dbReference type="Proteomes" id="UP001589703">
    <property type="component" value="Unassembled WGS sequence"/>
</dbReference>
<reference evidence="1 2" key="1">
    <citation type="submission" date="2024-09" db="EMBL/GenBank/DDBJ databases">
        <authorList>
            <person name="Sun Q."/>
            <person name="Mori K."/>
        </authorList>
    </citation>
    <scope>NUCLEOTIDE SEQUENCE [LARGE SCALE GENOMIC DNA]</scope>
    <source>
        <strain evidence="1 2">JCM 10918</strain>
    </source>
</reference>